<dbReference type="EMBL" id="AE017226">
    <property type="protein sequence ID" value="AAS11493.1"/>
    <property type="molecule type" value="Genomic_DNA"/>
</dbReference>
<evidence type="ECO:0000313" key="1">
    <source>
        <dbReference type="EMBL" id="AAS11493.1"/>
    </source>
</evidence>
<dbReference type="PaxDb" id="243275-TDE_1003"/>
<reference evidence="1 2" key="1">
    <citation type="journal article" date="2004" name="Proc. Natl. Acad. Sci. U.S.A.">
        <title>Comparison of the genome of the oral pathogen Treponema denticola with other spirochete genomes.</title>
        <authorList>
            <person name="Seshadri R."/>
            <person name="Myers G.S."/>
            <person name="Tettelin H."/>
            <person name="Eisen J.A."/>
            <person name="Heidelberg J.F."/>
            <person name="Dodson R.J."/>
            <person name="Davidsen T.M."/>
            <person name="DeBoy R.T."/>
            <person name="Fouts D.E."/>
            <person name="Haft D.H."/>
            <person name="Selengut J."/>
            <person name="Ren Q."/>
            <person name="Brinkac L.M."/>
            <person name="Madupu R."/>
            <person name="Kolonay J."/>
            <person name="Durkin S.A."/>
            <person name="Daugherty S.C."/>
            <person name="Shetty J."/>
            <person name="Shvartsbeyn A."/>
            <person name="Gebregeorgis E."/>
            <person name="Geer K."/>
            <person name="Tsegaye G."/>
            <person name="Malek J."/>
            <person name="Ayodeji B."/>
            <person name="Shatsman S."/>
            <person name="McLeod M.P."/>
            <person name="Smajs D."/>
            <person name="Howell J.K."/>
            <person name="Pal S."/>
            <person name="Amin A."/>
            <person name="Vashisth P."/>
            <person name="McNeill T.Z."/>
            <person name="Xiang Q."/>
            <person name="Sodergren E."/>
            <person name="Baca E."/>
            <person name="Weinstock G.M."/>
            <person name="Norris S.J."/>
            <person name="Fraser C.M."/>
            <person name="Paulsen I.T."/>
        </authorList>
    </citation>
    <scope>NUCLEOTIDE SEQUENCE [LARGE SCALE GENOMIC DNA]</scope>
    <source>
        <strain evidence="2">ATCC 35405 / DSM 14222 / CIP 103919 / JCM 8153 / KCTC 15104</strain>
    </source>
</reference>
<dbReference type="AlphaFoldDB" id="Q73NZ7"/>
<organism evidence="1 2">
    <name type="scientific">Treponema denticola (strain ATCC 35405 / DSM 14222 / CIP 103919 / JCM 8153 / KCTC 15104)</name>
    <dbReference type="NCBI Taxonomy" id="243275"/>
    <lineage>
        <taxon>Bacteria</taxon>
        <taxon>Pseudomonadati</taxon>
        <taxon>Spirochaetota</taxon>
        <taxon>Spirochaetia</taxon>
        <taxon>Spirochaetales</taxon>
        <taxon>Treponemataceae</taxon>
        <taxon>Treponema</taxon>
    </lineage>
</organism>
<name>Q73NZ7_TREDE</name>
<sequence>MNFMSYYTKNYYTKNKKNKQEIKKAVLFRTAFPSNCLQLTLTRS</sequence>
<proteinExistence type="predicted"/>
<protein>
    <submittedName>
        <fullName evidence="1">Uncharacterized protein</fullName>
    </submittedName>
</protein>
<gene>
    <name evidence="1" type="ordered locus">TDE_1003</name>
</gene>
<dbReference type="KEGG" id="tde:TDE_1003"/>
<keyword evidence="2" id="KW-1185">Reference proteome</keyword>
<dbReference type="PATRIC" id="fig|243275.7.peg.963"/>
<evidence type="ECO:0000313" key="2">
    <source>
        <dbReference type="Proteomes" id="UP000008212"/>
    </source>
</evidence>
<dbReference type="HOGENOM" id="CLU_3223405_0_0_12"/>
<accession>Q73NZ7</accession>
<dbReference type="Proteomes" id="UP000008212">
    <property type="component" value="Chromosome"/>
</dbReference>